<dbReference type="CDD" id="cd02510">
    <property type="entry name" value="pp-GalNAc-T"/>
    <property type="match status" value="1"/>
</dbReference>
<evidence type="ECO:0000259" key="20">
    <source>
        <dbReference type="Pfam" id="PF00652"/>
    </source>
</evidence>
<dbReference type="InterPro" id="IPR035992">
    <property type="entry name" value="Ricin_B-like_lectins"/>
</dbReference>
<feature type="domain" description="Glycosyltransferase 2-like" evidence="19">
    <location>
        <begin position="161"/>
        <end position="292"/>
    </location>
</feature>
<evidence type="ECO:0000256" key="16">
    <source>
        <dbReference type="ARBA" id="ARBA00023180"/>
    </source>
</evidence>
<evidence type="ECO:0000256" key="17">
    <source>
        <dbReference type="ARBA" id="ARBA00023211"/>
    </source>
</evidence>
<keyword evidence="11" id="KW-0735">Signal-anchor</keyword>
<dbReference type="Pfam" id="PF00535">
    <property type="entry name" value="Glycos_transf_2"/>
    <property type="match status" value="1"/>
</dbReference>
<dbReference type="GO" id="GO:0046872">
    <property type="term" value="F:metal ion binding"/>
    <property type="evidence" value="ECO:0007669"/>
    <property type="project" value="UniProtKB-KW"/>
</dbReference>
<keyword evidence="13 18" id="KW-0333">Golgi apparatus</keyword>
<dbReference type="InterPro" id="IPR045885">
    <property type="entry name" value="GalNAc-T"/>
</dbReference>
<evidence type="ECO:0000256" key="5">
    <source>
        <dbReference type="ARBA" id="ARBA00012644"/>
    </source>
</evidence>
<evidence type="ECO:0000256" key="10">
    <source>
        <dbReference type="ARBA" id="ARBA00022734"/>
    </source>
</evidence>
<comment type="subcellular location">
    <subcellularLocation>
        <location evidence="2 18">Golgi apparatus membrane</location>
        <topology evidence="2 18">Single-pass type II membrane protein</topology>
    </subcellularLocation>
</comment>
<evidence type="ECO:0000256" key="15">
    <source>
        <dbReference type="ARBA" id="ARBA00023157"/>
    </source>
</evidence>
<keyword evidence="12 18" id="KW-1133">Transmembrane helix</keyword>
<comment type="similarity">
    <text evidence="4 18">Belongs to the glycosyltransferase 2 family. GalNAc-T subfamily.</text>
</comment>
<evidence type="ECO:0000256" key="14">
    <source>
        <dbReference type="ARBA" id="ARBA00023136"/>
    </source>
</evidence>
<dbReference type="UniPathway" id="UPA00378"/>
<dbReference type="InterPro" id="IPR001173">
    <property type="entry name" value="Glyco_trans_2-like"/>
</dbReference>
<evidence type="ECO:0000256" key="9">
    <source>
        <dbReference type="ARBA" id="ARBA00022723"/>
    </source>
</evidence>
<keyword evidence="6 18" id="KW-0328">Glycosyltransferase</keyword>
<keyword evidence="10 18" id="KW-0430">Lectin</keyword>
<comment type="pathway">
    <text evidence="3 18">Protein modification; protein glycosylation.</text>
</comment>
<comment type="cofactor">
    <cofactor evidence="1 18">
        <name>Mn(2+)</name>
        <dbReference type="ChEBI" id="CHEBI:29035"/>
    </cofactor>
</comment>
<dbReference type="OMA" id="MTFWRKR"/>
<dbReference type="Pfam" id="PF00652">
    <property type="entry name" value="Ricin_B_lectin"/>
    <property type="match status" value="1"/>
</dbReference>
<evidence type="ECO:0000256" key="7">
    <source>
        <dbReference type="ARBA" id="ARBA00022679"/>
    </source>
</evidence>
<evidence type="ECO:0000256" key="12">
    <source>
        <dbReference type="ARBA" id="ARBA00022989"/>
    </source>
</evidence>
<dbReference type="FunFam" id="3.90.550.10:FF:000192">
    <property type="entry name" value="Polypeptide N-acetylgalactosaminyltransferase 9"/>
    <property type="match status" value="1"/>
</dbReference>
<evidence type="ECO:0000256" key="2">
    <source>
        <dbReference type="ARBA" id="ARBA00004323"/>
    </source>
</evidence>
<dbReference type="FunFam" id="2.80.10.50:FF:000017">
    <property type="entry name" value="Polypeptide N-acetylgalactosaminyltransferase"/>
    <property type="match status" value="1"/>
</dbReference>
<accession>A0A452TQ67</accession>
<evidence type="ECO:0000256" key="18">
    <source>
        <dbReference type="RuleBase" id="RU361242"/>
    </source>
</evidence>
<evidence type="ECO:0000256" key="13">
    <source>
        <dbReference type="ARBA" id="ARBA00023034"/>
    </source>
</evidence>
<feature type="domain" description="Ricin B lectin" evidence="20">
    <location>
        <begin position="468"/>
        <end position="592"/>
    </location>
</feature>
<dbReference type="AlphaFoldDB" id="A0A452TQ67"/>
<evidence type="ECO:0000256" key="11">
    <source>
        <dbReference type="ARBA" id="ARBA00022968"/>
    </source>
</evidence>
<dbReference type="Gene3D" id="3.90.550.10">
    <property type="entry name" value="Spore Coat Polysaccharide Biosynthesis Protein SpsA, Chain A"/>
    <property type="match status" value="1"/>
</dbReference>
<dbReference type="InterPro" id="IPR000772">
    <property type="entry name" value="Ricin_B_lectin"/>
</dbReference>
<name>A0A452TQ67_URSMA</name>
<keyword evidence="9" id="KW-0479">Metal-binding</keyword>
<dbReference type="EC" id="2.4.1.-" evidence="18"/>
<keyword evidence="14 18" id="KW-0472">Membrane</keyword>
<reference evidence="21" key="1">
    <citation type="submission" date="2019-03" db="UniProtKB">
        <authorList>
            <consortium name="Ensembl"/>
        </authorList>
    </citation>
    <scope>IDENTIFICATION</scope>
</reference>
<dbReference type="GO" id="GO:0030246">
    <property type="term" value="F:carbohydrate binding"/>
    <property type="evidence" value="ECO:0007669"/>
    <property type="project" value="UniProtKB-KW"/>
</dbReference>
<dbReference type="PANTHER" id="PTHR11675">
    <property type="entry name" value="N-ACETYLGALACTOSAMINYLTRANSFERASE"/>
    <property type="match status" value="1"/>
</dbReference>
<evidence type="ECO:0000313" key="21">
    <source>
        <dbReference type="Ensembl" id="ENSUMAP00000010331"/>
    </source>
</evidence>
<dbReference type="PANTHER" id="PTHR11675:SF50">
    <property type="entry name" value="POLYPEPTIDE N-ACETYLGALACTOSAMINYLTRANSFERASE 8-RELATED"/>
    <property type="match status" value="1"/>
</dbReference>
<protein>
    <recommendedName>
        <fullName evidence="5 18">Polypeptide N-acetylgalactosaminyltransferase</fullName>
        <ecNumber evidence="18">2.4.1.-</ecNumber>
    </recommendedName>
    <alternativeName>
        <fullName evidence="18">Protein-UDP acetylgalactosaminyltransferase</fullName>
    </alternativeName>
</protein>
<organism evidence="21">
    <name type="scientific">Ursus maritimus</name>
    <name type="common">Polar bear</name>
    <name type="synonym">Thalarctos maritimus</name>
    <dbReference type="NCBI Taxonomy" id="29073"/>
    <lineage>
        <taxon>Eukaryota</taxon>
        <taxon>Metazoa</taxon>
        <taxon>Chordata</taxon>
        <taxon>Craniata</taxon>
        <taxon>Vertebrata</taxon>
        <taxon>Euteleostomi</taxon>
        <taxon>Mammalia</taxon>
        <taxon>Eutheria</taxon>
        <taxon>Laurasiatheria</taxon>
        <taxon>Carnivora</taxon>
        <taxon>Caniformia</taxon>
        <taxon>Ursidae</taxon>
        <taxon>Ursus</taxon>
    </lineage>
</organism>
<evidence type="ECO:0000256" key="8">
    <source>
        <dbReference type="ARBA" id="ARBA00022692"/>
    </source>
</evidence>
<dbReference type="GO" id="GO:0006493">
    <property type="term" value="P:protein O-linked glycosylation"/>
    <property type="evidence" value="ECO:0007669"/>
    <property type="project" value="TreeGrafter"/>
</dbReference>
<dbReference type="GeneTree" id="ENSGT00940000160161"/>
<evidence type="ECO:0000256" key="3">
    <source>
        <dbReference type="ARBA" id="ARBA00004922"/>
    </source>
</evidence>
<dbReference type="Gene3D" id="2.80.10.50">
    <property type="match status" value="1"/>
</dbReference>
<evidence type="ECO:0000256" key="1">
    <source>
        <dbReference type="ARBA" id="ARBA00001936"/>
    </source>
</evidence>
<dbReference type="GO" id="GO:0000139">
    <property type="term" value="C:Golgi membrane"/>
    <property type="evidence" value="ECO:0007669"/>
    <property type="project" value="UniProtKB-SubCell"/>
</dbReference>
<dbReference type="InterPro" id="IPR029044">
    <property type="entry name" value="Nucleotide-diphossugar_trans"/>
</dbReference>
<keyword evidence="16" id="KW-0325">Glycoprotein</keyword>
<dbReference type="Ensembl" id="ENSUMAT00000012331.1">
    <property type="protein sequence ID" value="ENSUMAP00000010331.1"/>
    <property type="gene ID" value="ENSUMAG00000007766.1"/>
</dbReference>
<dbReference type="SUPFAM" id="SSF53448">
    <property type="entry name" value="Nucleotide-diphospho-sugar transferases"/>
    <property type="match status" value="1"/>
</dbReference>
<sequence length="605" mass="69519">MMPRRNVLKILCIALALVIAIDVLLVFYTKKTLQKLAWGNLQKQLHLPLSEWNTTAIKRLSHVEGDLQHLRNMKLAMKQEENVNNTVVRAKYEYPVQKALKLKASETKKHKPKEILFPDSQLFRQWGKDLSEAQHKKAEDLFEKFGYNKKTYPSQLPSLGVILIFMNEALSIIQWAITSIINRTPSQLLKEIILVDDFSSNGELKAPLDEKVKLYNQKYPGLLKIIRHMEIKGLAQARNTGRKVAMADVIAILDAHVEAEPILAWIQEDHTVIVSPVFDNIHFDTFELERYALAVDGFNWELWCRYDPLPKAWLDLDDATAPVKSPCIMGILAANRVFLEEIGSLDGGMLVYGGENVELSLRVWQCGGRIEILPCSRIAHIERHHKPYALDLSLPLKRNALRVAEIWMDEYKHMVYLAWNIPLQNSGIDFGDISSRMALRKKLKCNTFDWYLKNVYPNLKPIHYIVGYGRMKNTLDQNICLDQGPVSDKTPIMYYCHKYGLQNVCYHLPGELYVGPLMAEAYTDDHCLTDPGNGEKPTLEPCSKAAQNRQHIYWDFKLGSAVMNRATKRCLEMKKDTWGIYEPVLQTCTTQAWTIQYTMQNWGSN</sequence>
<proteinExistence type="inferred from homology"/>
<evidence type="ECO:0000256" key="4">
    <source>
        <dbReference type="ARBA" id="ARBA00005680"/>
    </source>
</evidence>
<keyword evidence="8 18" id="KW-0812">Transmembrane</keyword>
<evidence type="ECO:0000256" key="6">
    <source>
        <dbReference type="ARBA" id="ARBA00022676"/>
    </source>
</evidence>
<dbReference type="GO" id="GO:0004653">
    <property type="term" value="F:polypeptide N-acetylgalactosaminyltransferase activity"/>
    <property type="evidence" value="ECO:0007669"/>
    <property type="project" value="TreeGrafter"/>
</dbReference>
<gene>
    <name evidence="21" type="primary">GALNT8</name>
</gene>
<keyword evidence="15 18" id="KW-1015">Disulfide bond</keyword>
<evidence type="ECO:0000259" key="19">
    <source>
        <dbReference type="Pfam" id="PF00535"/>
    </source>
</evidence>
<keyword evidence="7 18" id="KW-0808">Transferase</keyword>
<keyword evidence="17 18" id="KW-0464">Manganese</keyword>
<dbReference type="SUPFAM" id="SSF50370">
    <property type="entry name" value="Ricin B-like lectins"/>
    <property type="match status" value="1"/>
</dbReference>
<feature type="transmembrane region" description="Helical" evidence="18">
    <location>
        <begin position="6"/>
        <end position="28"/>
    </location>
</feature>